<feature type="domain" description="Thrombospondin-like N-terminal" evidence="4">
    <location>
        <begin position="15"/>
        <end position="197"/>
    </location>
</feature>
<dbReference type="OrthoDB" id="408373at2759"/>
<dbReference type="InterPro" id="IPR005492">
    <property type="entry name" value="EPTP"/>
</dbReference>
<gene>
    <name evidence="5" type="primary">Tspear</name>
    <name evidence="5" type="ORF">CHLHAR_R03817</name>
</gene>
<organism evidence="5 6">
    <name type="scientific">Chloropsis hardwickii</name>
    <dbReference type="NCBI Taxonomy" id="667144"/>
    <lineage>
        <taxon>Eukaryota</taxon>
        <taxon>Metazoa</taxon>
        <taxon>Chordata</taxon>
        <taxon>Craniata</taxon>
        <taxon>Vertebrata</taxon>
        <taxon>Euteleostomi</taxon>
        <taxon>Archelosauria</taxon>
        <taxon>Archosauria</taxon>
        <taxon>Dinosauria</taxon>
        <taxon>Saurischia</taxon>
        <taxon>Theropoda</taxon>
        <taxon>Coelurosauria</taxon>
        <taxon>Aves</taxon>
        <taxon>Neognathae</taxon>
        <taxon>Neoaves</taxon>
        <taxon>Telluraves</taxon>
        <taxon>Australaves</taxon>
        <taxon>Passeriformes</taxon>
        <taxon>Corvoidea</taxon>
        <taxon>Irenidae</taxon>
        <taxon>Chloropsis</taxon>
    </lineage>
</organism>
<proteinExistence type="predicted"/>
<dbReference type="PROSITE" id="PS50912">
    <property type="entry name" value="EAR"/>
    <property type="match status" value="4"/>
</dbReference>
<feature type="non-terminal residue" evidence="5">
    <location>
        <position position="1"/>
    </location>
</feature>
<dbReference type="EMBL" id="WEIW01003017">
    <property type="protein sequence ID" value="NWH40696.1"/>
    <property type="molecule type" value="Genomic_DNA"/>
</dbReference>
<dbReference type="GO" id="GO:0007165">
    <property type="term" value="P:signal transduction"/>
    <property type="evidence" value="ECO:0007669"/>
    <property type="project" value="TreeGrafter"/>
</dbReference>
<feature type="non-terminal residue" evidence="5">
    <location>
        <position position="602"/>
    </location>
</feature>
<evidence type="ECO:0000313" key="6">
    <source>
        <dbReference type="Proteomes" id="UP000640999"/>
    </source>
</evidence>
<dbReference type="Gene3D" id="2.60.120.200">
    <property type="match status" value="1"/>
</dbReference>
<name>A0A850VB33_9CORV</name>
<evidence type="ECO:0000313" key="5">
    <source>
        <dbReference type="EMBL" id="NWH40696.1"/>
    </source>
</evidence>
<comment type="subcellular location">
    <subcellularLocation>
        <location evidence="1">Cell projection</location>
        <location evidence="1">Stereocilium</location>
    </subcellularLocation>
</comment>
<dbReference type="GO" id="GO:0032420">
    <property type="term" value="C:stereocilium"/>
    <property type="evidence" value="ECO:0007669"/>
    <property type="project" value="UniProtKB-SubCell"/>
</dbReference>
<keyword evidence="3" id="KW-0677">Repeat</keyword>
<keyword evidence="2" id="KW-0732">Signal</keyword>
<evidence type="ECO:0000259" key="4">
    <source>
        <dbReference type="SMART" id="SM00210"/>
    </source>
</evidence>
<dbReference type="Pfam" id="PF03736">
    <property type="entry name" value="EPTP"/>
    <property type="match status" value="3"/>
</dbReference>
<evidence type="ECO:0000256" key="3">
    <source>
        <dbReference type="ARBA" id="ARBA00022737"/>
    </source>
</evidence>
<comment type="caution">
    <text evidence="5">The sequence shown here is derived from an EMBL/GenBank/DDBJ whole genome shotgun (WGS) entry which is preliminary data.</text>
</comment>
<dbReference type="InterPro" id="IPR048287">
    <property type="entry name" value="TSPN-like_N"/>
</dbReference>
<evidence type="ECO:0000256" key="1">
    <source>
        <dbReference type="ARBA" id="ARBA00004645"/>
    </source>
</evidence>
<protein>
    <submittedName>
        <fullName evidence="5">TSEAR protein</fullName>
    </submittedName>
</protein>
<dbReference type="InterPro" id="IPR013320">
    <property type="entry name" value="ConA-like_dom_sf"/>
</dbReference>
<evidence type="ECO:0000256" key="2">
    <source>
        <dbReference type="ARBA" id="ARBA00022729"/>
    </source>
</evidence>
<keyword evidence="6" id="KW-1185">Reference proteome</keyword>
<dbReference type="AlphaFoldDB" id="A0A850VB33"/>
<sequence length="602" mass="67278">TDLRPLDILSEAVPPGGLARGMRVFQVQGVRGFQLSSSRPRALALPASRLFIHCDRFPEEFSIIVTLRALRGPAKRNEYIFTLMVEESPGVLVGLRYGPDKLHFLFWSQERAGGWQSRVTFPNVSLADNRWHTLILAVSGQSFSLTVDCSIPKDVVVETPFPASLSVRRASFYLGNRRRRKGVFTGLLRQLVLLPGADATPRMCHAVNFKVATLSVPTVLQDVPAKPVSNEVLKYPYETDMKVTLGARPRCSKQEKAQFWFNASRRGLYLCNGSTWLSVLEASDRMSRTAHPMESHARGVGVLPQCCSICGMDKGKQGDPTAARNAGGSWEGGRHRCHCHLGSGGTPCKENTGSTKIFLAVANFEQNERGQEFSVIYKWSRRKAKFLTYQRITTHSARDWEAFPAPGCWLLHKAGIVFPHGAHLCPPGNNHNIDSVIYRWNPRTGLFETNQTIPTSGAYDWEFFTIGPYSFLAVANTFNGTSTKIYSHIYIWLGGSFQLFQSILTFGAADWEVFHIGDRVFLAVANSHSYDSGMPAPSNFYAINSSIYELNITAQMFVKFQDLLTYSALDWEFFSVGDDSFLVVANSFDGFTFSVNSIIYRY</sequence>
<accession>A0A850VB33</accession>
<reference evidence="5" key="1">
    <citation type="submission" date="2019-10" db="EMBL/GenBank/DDBJ databases">
        <title>Bird 10,000 Genomes (B10K) Project - Family phase.</title>
        <authorList>
            <person name="Zhang G."/>
        </authorList>
    </citation>
    <scope>NUCLEOTIDE SEQUENCE</scope>
    <source>
        <strain evidence="5">B10K-IZ-033-78</strain>
        <tissue evidence="5">Muscle</tissue>
    </source>
</reference>
<dbReference type="Proteomes" id="UP000640999">
    <property type="component" value="Unassembled WGS sequence"/>
</dbReference>
<dbReference type="PANTHER" id="PTHR15261">
    <property type="entry name" value="THROMBOSPONDIN-TYPE LAMININ G DOMAIN AND EAR REPEAT-CONTAINING"/>
    <property type="match status" value="1"/>
</dbReference>
<dbReference type="PANTHER" id="PTHR15261:SF4">
    <property type="entry name" value="THROMBOSPONDIN-TYPE LAMININ G DOMAIN AND EAR REPEAT-CONTAINING PROTEIN"/>
    <property type="match status" value="1"/>
</dbReference>
<dbReference type="SMART" id="SM00210">
    <property type="entry name" value="TSPN"/>
    <property type="match status" value="1"/>
</dbReference>
<dbReference type="SUPFAM" id="SSF49899">
    <property type="entry name" value="Concanavalin A-like lectins/glucanases"/>
    <property type="match status" value="1"/>
</dbReference>
<dbReference type="InterPro" id="IPR009039">
    <property type="entry name" value="EAR"/>
</dbReference>